<dbReference type="PANTHER" id="PTHR30347">
    <property type="entry name" value="POTASSIUM CHANNEL RELATED"/>
    <property type="match status" value="1"/>
</dbReference>
<comment type="caution">
    <text evidence="12">The sequence shown here is derived from an EMBL/GenBank/DDBJ whole genome shotgun (WGS) entry which is preliminary data.</text>
</comment>
<sequence length="355" mass="39404">MPVRAAGVRQEAAQFTRIIAKRMKSFLLSIIKPSGLWARILVFLTLAGIVAAGLTGHFELLREYLDTEALTYQVGDIRISAYTVLRGILVLALVFWTAAILSDLIEKRLARFGRMRKTTRVLVTKVFQIVLYILSGLVALDLIGLDLTTLTVFGGALGIGLGFGLQKVASNFVSGLILLFERSVEEDDLIELPDGTSGFVRRSSARFILIETFDGKEVLVPNEDFITNRVTNWTLSSSKARVEVPVGVAYGSDLEKVHALMLEAAREHPRCLDDPEPVCFLRTFGDSSIDFLLYFWISDIVDGRMAPQSEVMFAIWRKFGENGIEIPFPQRDVHIRTGLPGREEPQREPGDGGDA</sequence>
<gene>
    <name evidence="12" type="ORF">GCM10017621_13580</name>
</gene>
<dbReference type="InterPro" id="IPR011066">
    <property type="entry name" value="MscS_channel_C_sf"/>
</dbReference>
<reference evidence="12" key="1">
    <citation type="journal article" date="2014" name="Int. J. Syst. Evol. Microbiol.">
        <title>Complete genome sequence of Corynebacterium casei LMG S-19264T (=DSM 44701T), isolated from a smear-ripened cheese.</title>
        <authorList>
            <consortium name="US DOE Joint Genome Institute (JGI-PGF)"/>
            <person name="Walter F."/>
            <person name="Albersmeier A."/>
            <person name="Kalinowski J."/>
            <person name="Ruckert C."/>
        </authorList>
    </citation>
    <scope>NUCLEOTIDE SEQUENCE</scope>
    <source>
        <strain evidence="12">VKM B-1513</strain>
    </source>
</reference>
<evidence type="ECO:0000259" key="11">
    <source>
        <dbReference type="Pfam" id="PF21088"/>
    </source>
</evidence>
<evidence type="ECO:0000259" key="10">
    <source>
        <dbReference type="Pfam" id="PF21082"/>
    </source>
</evidence>
<feature type="domain" description="Mechanosensitive ion channel MscS" evidence="9">
    <location>
        <begin position="168"/>
        <end position="234"/>
    </location>
</feature>
<dbReference type="Gene3D" id="1.10.287.1260">
    <property type="match status" value="1"/>
</dbReference>
<evidence type="ECO:0008006" key="14">
    <source>
        <dbReference type="Google" id="ProtNLM"/>
    </source>
</evidence>
<evidence type="ECO:0000256" key="8">
    <source>
        <dbReference type="SAM" id="Phobius"/>
    </source>
</evidence>
<feature type="domain" description="Mechanosensitive ion channel transmembrane helices 2/3" evidence="11">
    <location>
        <begin position="126"/>
        <end position="166"/>
    </location>
</feature>
<dbReference type="Pfam" id="PF21088">
    <property type="entry name" value="MS_channel_1st"/>
    <property type="match status" value="1"/>
</dbReference>
<dbReference type="Pfam" id="PF00924">
    <property type="entry name" value="MS_channel_2nd"/>
    <property type="match status" value="1"/>
</dbReference>
<dbReference type="InterPro" id="IPR052702">
    <property type="entry name" value="MscS-like_channel"/>
</dbReference>
<feature type="transmembrane region" description="Helical" evidence="8">
    <location>
        <begin position="122"/>
        <end position="145"/>
    </location>
</feature>
<evidence type="ECO:0000259" key="9">
    <source>
        <dbReference type="Pfam" id="PF00924"/>
    </source>
</evidence>
<dbReference type="GO" id="GO:0005886">
    <property type="term" value="C:plasma membrane"/>
    <property type="evidence" value="ECO:0007669"/>
    <property type="project" value="UniProtKB-SubCell"/>
</dbReference>
<keyword evidence="4 8" id="KW-0812">Transmembrane</keyword>
<feature type="region of interest" description="Disordered" evidence="7">
    <location>
        <begin position="335"/>
        <end position="355"/>
    </location>
</feature>
<dbReference type="Gene3D" id="3.30.70.100">
    <property type="match status" value="1"/>
</dbReference>
<dbReference type="EMBL" id="BSFE01000003">
    <property type="protein sequence ID" value="GLK51850.1"/>
    <property type="molecule type" value="Genomic_DNA"/>
</dbReference>
<accession>A0A9W6MMT0</accession>
<dbReference type="SUPFAM" id="SSF50182">
    <property type="entry name" value="Sm-like ribonucleoproteins"/>
    <property type="match status" value="1"/>
</dbReference>
<dbReference type="SUPFAM" id="SSF82861">
    <property type="entry name" value="Mechanosensitive channel protein MscS (YggB), transmembrane region"/>
    <property type="match status" value="1"/>
</dbReference>
<keyword evidence="6 8" id="KW-0472">Membrane</keyword>
<dbReference type="Pfam" id="PF21082">
    <property type="entry name" value="MS_channel_3rd"/>
    <property type="match status" value="1"/>
</dbReference>
<evidence type="ECO:0000256" key="2">
    <source>
        <dbReference type="ARBA" id="ARBA00008017"/>
    </source>
</evidence>
<dbReference type="AlphaFoldDB" id="A0A9W6MMT0"/>
<evidence type="ECO:0000256" key="6">
    <source>
        <dbReference type="ARBA" id="ARBA00023136"/>
    </source>
</evidence>
<dbReference type="InterPro" id="IPR023408">
    <property type="entry name" value="MscS_beta-dom_sf"/>
</dbReference>
<reference evidence="12" key="2">
    <citation type="submission" date="2023-01" db="EMBL/GenBank/DDBJ databases">
        <authorList>
            <person name="Sun Q."/>
            <person name="Evtushenko L."/>
        </authorList>
    </citation>
    <scope>NUCLEOTIDE SEQUENCE</scope>
    <source>
        <strain evidence="12">VKM B-1513</strain>
    </source>
</reference>
<dbReference type="InterPro" id="IPR011014">
    <property type="entry name" value="MscS_channel_TM-2"/>
</dbReference>
<comment type="subcellular location">
    <subcellularLocation>
        <location evidence="1">Cell membrane</location>
        <topology evidence="1">Multi-pass membrane protein</topology>
    </subcellularLocation>
</comment>
<dbReference type="PANTHER" id="PTHR30347:SF1">
    <property type="entry name" value="MECHANOSENSITIVE CHANNEL MSCK"/>
    <property type="match status" value="1"/>
</dbReference>
<keyword evidence="3" id="KW-1003">Cell membrane</keyword>
<keyword evidence="5 8" id="KW-1133">Transmembrane helix</keyword>
<dbReference type="Proteomes" id="UP001143486">
    <property type="component" value="Unassembled WGS sequence"/>
</dbReference>
<evidence type="ECO:0000313" key="13">
    <source>
        <dbReference type="Proteomes" id="UP001143486"/>
    </source>
</evidence>
<dbReference type="Gene3D" id="2.30.30.60">
    <property type="match status" value="1"/>
</dbReference>
<dbReference type="SUPFAM" id="SSF82689">
    <property type="entry name" value="Mechanosensitive channel protein MscS (YggB), C-terminal domain"/>
    <property type="match status" value="1"/>
</dbReference>
<evidence type="ECO:0000256" key="5">
    <source>
        <dbReference type="ARBA" id="ARBA00022989"/>
    </source>
</evidence>
<name>A0A9W6MMT0_9PROT</name>
<organism evidence="12 13">
    <name type="scientific">Maricaulis virginensis</name>
    <dbReference type="NCBI Taxonomy" id="144022"/>
    <lineage>
        <taxon>Bacteria</taxon>
        <taxon>Pseudomonadati</taxon>
        <taxon>Pseudomonadota</taxon>
        <taxon>Alphaproteobacteria</taxon>
        <taxon>Maricaulales</taxon>
        <taxon>Maricaulaceae</taxon>
        <taxon>Maricaulis</taxon>
    </lineage>
</organism>
<feature type="transmembrane region" description="Helical" evidence="8">
    <location>
        <begin position="79"/>
        <end position="101"/>
    </location>
</feature>
<dbReference type="InterPro" id="IPR010920">
    <property type="entry name" value="LSM_dom_sf"/>
</dbReference>
<keyword evidence="13" id="KW-1185">Reference proteome</keyword>
<evidence type="ECO:0000256" key="4">
    <source>
        <dbReference type="ARBA" id="ARBA00022692"/>
    </source>
</evidence>
<dbReference type="GO" id="GO:0008381">
    <property type="term" value="F:mechanosensitive monoatomic ion channel activity"/>
    <property type="evidence" value="ECO:0007669"/>
    <property type="project" value="UniProtKB-ARBA"/>
</dbReference>
<dbReference type="InterPro" id="IPR006685">
    <property type="entry name" value="MscS_channel_2nd"/>
</dbReference>
<dbReference type="InterPro" id="IPR049278">
    <property type="entry name" value="MS_channel_C"/>
</dbReference>
<evidence type="ECO:0000313" key="12">
    <source>
        <dbReference type="EMBL" id="GLK51850.1"/>
    </source>
</evidence>
<feature type="transmembrane region" description="Helical" evidence="8">
    <location>
        <begin position="36"/>
        <end position="59"/>
    </location>
</feature>
<evidence type="ECO:0000256" key="3">
    <source>
        <dbReference type="ARBA" id="ARBA00022475"/>
    </source>
</evidence>
<proteinExistence type="inferred from homology"/>
<comment type="similarity">
    <text evidence="2">Belongs to the MscS (TC 1.A.23) family.</text>
</comment>
<protein>
    <recommendedName>
        <fullName evidence="14">Mechanosensitive ion channel</fullName>
    </recommendedName>
</protein>
<dbReference type="InterPro" id="IPR049142">
    <property type="entry name" value="MS_channel_1st"/>
</dbReference>
<feature type="domain" description="Mechanosensitive ion channel MscS C-terminal" evidence="10">
    <location>
        <begin position="242"/>
        <end position="326"/>
    </location>
</feature>
<evidence type="ECO:0000256" key="1">
    <source>
        <dbReference type="ARBA" id="ARBA00004651"/>
    </source>
</evidence>
<evidence type="ECO:0000256" key="7">
    <source>
        <dbReference type="SAM" id="MobiDB-lite"/>
    </source>
</evidence>